<evidence type="ECO:0000256" key="1">
    <source>
        <dbReference type="SAM" id="MobiDB-lite"/>
    </source>
</evidence>
<keyword evidence="2" id="KW-1133">Transmembrane helix</keyword>
<feature type="transmembrane region" description="Helical" evidence="2">
    <location>
        <begin position="145"/>
        <end position="170"/>
    </location>
</feature>
<feature type="non-terminal residue" evidence="3">
    <location>
        <position position="178"/>
    </location>
</feature>
<dbReference type="AlphaFoldDB" id="A0AA35SIP1"/>
<dbReference type="EMBL" id="CASHTH010002501">
    <property type="protein sequence ID" value="CAI8030795.1"/>
    <property type="molecule type" value="Genomic_DNA"/>
</dbReference>
<feature type="region of interest" description="Disordered" evidence="1">
    <location>
        <begin position="1"/>
        <end position="36"/>
    </location>
</feature>
<sequence>PSSFPCKSAESSTTVTPTTHPTKYPSSTNTSSETYPLGTDHHDFATHNLCPDCAECEAKSEGLVCYPATQAPVSGSVTVTTQCAANAHTLNATSLNVTCSSDDSWSGQSPHCQCDEGYYEVTLNGTQICESVNLMTEHEPINISIAIYTSLIFPLVLCVTATAAVVFILCRRKLRKKK</sequence>
<name>A0AA35SIP1_GEOBA</name>
<comment type="caution">
    <text evidence="3">The sequence shown here is derived from an EMBL/GenBank/DDBJ whole genome shotgun (WGS) entry which is preliminary data.</text>
</comment>
<dbReference type="Proteomes" id="UP001174909">
    <property type="component" value="Unassembled WGS sequence"/>
</dbReference>
<feature type="non-terminal residue" evidence="3">
    <location>
        <position position="1"/>
    </location>
</feature>
<keyword evidence="4" id="KW-1185">Reference proteome</keyword>
<evidence type="ECO:0000313" key="3">
    <source>
        <dbReference type="EMBL" id="CAI8030795.1"/>
    </source>
</evidence>
<keyword evidence="2" id="KW-0812">Transmembrane</keyword>
<feature type="compositionally biased region" description="Polar residues" evidence="1">
    <location>
        <begin position="24"/>
        <end position="34"/>
    </location>
</feature>
<proteinExistence type="predicted"/>
<organism evidence="3 4">
    <name type="scientific">Geodia barretti</name>
    <name type="common">Barrett's horny sponge</name>
    <dbReference type="NCBI Taxonomy" id="519541"/>
    <lineage>
        <taxon>Eukaryota</taxon>
        <taxon>Metazoa</taxon>
        <taxon>Porifera</taxon>
        <taxon>Demospongiae</taxon>
        <taxon>Heteroscleromorpha</taxon>
        <taxon>Tetractinellida</taxon>
        <taxon>Astrophorina</taxon>
        <taxon>Geodiidae</taxon>
        <taxon>Geodia</taxon>
    </lineage>
</organism>
<reference evidence="3" key="1">
    <citation type="submission" date="2023-03" db="EMBL/GenBank/DDBJ databases">
        <authorList>
            <person name="Steffen K."/>
            <person name="Cardenas P."/>
        </authorList>
    </citation>
    <scope>NUCLEOTIDE SEQUENCE</scope>
</reference>
<feature type="compositionally biased region" description="Low complexity" evidence="1">
    <location>
        <begin position="13"/>
        <end position="22"/>
    </location>
</feature>
<evidence type="ECO:0000256" key="2">
    <source>
        <dbReference type="SAM" id="Phobius"/>
    </source>
</evidence>
<evidence type="ECO:0000313" key="4">
    <source>
        <dbReference type="Proteomes" id="UP001174909"/>
    </source>
</evidence>
<feature type="compositionally biased region" description="Polar residues" evidence="1">
    <location>
        <begin position="1"/>
        <end position="12"/>
    </location>
</feature>
<gene>
    <name evidence="3" type="ORF">GBAR_LOCUS17473</name>
</gene>
<keyword evidence="2" id="KW-0472">Membrane</keyword>
<protein>
    <submittedName>
        <fullName evidence="3">Uncharacterized protein</fullName>
    </submittedName>
</protein>
<accession>A0AA35SIP1</accession>